<dbReference type="AlphaFoldDB" id="A0A1E5LIZ0"/>
<comment type="caution">
    <text evidence="1">The sequence shown here is derived from an EMBL/GenBank/DDBJ whole genome shotgun (WGS) entry which is preliminary data.</text>
</comment>
<dbReference type="Proteomes" id="UP000095209">
    <property type="component" value="Unassembled WGS sequence"/>
</dbReference>
<sequence>MVAQYFIAQQANEPVITLQEPMTDQDADRLSGQQKEEIIEKINQYINEKIAQSHKQEEYIKIEAINSMQRAIEQVTTNVFTFYNQAEFLYQGDKQNSEGIVAGAKNYLDFQLSMPVNNLEQFKSNGSQWFESEKQLISIIDKQEEVSEQLLLYWQQHNLLETALEEIYIGKLVPRLNNFNSIKNSEVRKYAQYVHDNGLMFVNSEEGEIDIVVDYNWMQRNLFDHLTTEMNDYFSIMQQMDILNDGALTVSWNELSNRIVQLEDFMLWNPTFEKSPDLHEYYYKFLTYYIFGVDNSPVFDETGSLNYKVKESYQRFMLTYDNQQTLHTIKEYYSILEQHQFNRSEASTSFVINGLSQQVPLNSKVNSNVEHKLFPLSAELNSIYEKFSSSYDEQLLKGLSALDVMRLYVHAAQTNNSEVNYELYFNDENYYLPSKSEYLQESKHVPESKWSEINEDIVDIVSESFDNDEEVIKLILQSRDEPVYFQMRRNKGGIWKVSWLPSQ</sequence>
<reference evidence="1 2" key="1">
    <citation type="submission" date="2016-08" db="EMBL/GenBank/DDBJ databases">
        <title>Genome of Bacillus solimangrovi GH2-4.</title>
        <authorList>
            <person name="Lim S."/>
            <person name="Kim B.-C."/>
        </authorList>
    </citation>
    <scope>NUCLEOTIDE SEQUENCE [LARGE SCALE GENOMIC DNA]</scope>
    <source>
        <strain evidence="1 2">GH2-4</strain>
    </source>
</reference>
<protein>
    <submittedName>
        <fullName evidence="1">Uncharacterized protein</fullName>
    </submittedName>
</protein>
<evidence type="ECO:0000313" key="1">
    <source>
        <dbReference type="EMBL" id="OEH94031.1"/>
    </source>
</evidence>
<organism evidence="1 2">
    <name type="scientific">Bacillus solimangrovi</name>
    <dbReference type="NCBI Taxonomy" id="1305675"/>
    <lineage>
        <taxon>Bacteria</taxon>
        <taxon>Bacillati</taxon>
        <taxon>Bacillota</taxon>
        <taxon>Bacilli</taxon>
        <taxon>Bacillales</taxon>
        <taxon>Bacillaceae</taxon>
        <taxon>Bacillus</taxon>
    </lineage>
</organism>
<accession>A0A1E5LIZ0</accession>
<gene>
    <name evidence="1" type="ORF">BFG57_10320</name>
</gene>
<dbReference type="STRING" id="1305675.BFG57_10320"/>
<proteinExistence type="predicted"/>
<name>A0A1E5LIZ0_9BACI</name>
<keyword evidence="2" id="KW-1185">Reference proteome</keyword>
<dbReference type="EMBL" id="MJEH01000006">
    <property type="protein sequence ID" value="OEH94031.1"/>
    <property type="molecule type" value="Genomic_DNA"/>
</dbReference>
<evidence type="ECO:0000313" key="2">
    <source>
        <dbReference type="Proteomes" id="UP000095209"/>
    </source>
</evidence>